<dbReference type="InterPro" id="IPR029058">
    <property type="entry name" value="AB_hydrolase_fold"/>
</dbReference>
<feature type="region of interest" description="Disordered" evidence="1">
    <location>
        <begin position="1"/>
        <end position="24"/>
    </location>
</feature>
<dbReference type="InterPro" id="IPR001375">
    <property type="entry name" value="Peptidase_S9_cat"/>
</dbReference>
<accession>A0A9D1R3I0</accession>
<dbReference type="Pfam" id="PF00326">
    <property type="entry name" value="Peptidase_S9"/>
    <property type="match status" value="1"/>
</dbReference>
<feature type="non-terminal residue" evidence="3">
    <location>
        <position position="54"/>
    </location>
</feature>
<dbReference type="SUPFAM" id="SSF53474">
    <property type="entry name" value="alpha/beta-Hydrolases"/>
    <property type="match status" value="1"/>
</dbReference>
<feature type="domain" description="Peptidase S9 prolyl oligopeptidase catalytic" evidence="2">
    <location>
        <begin position="14"/>
        <end position="54"/>
    </location>
</feature>
<dbReference type="Proteomes" id="UP000824264">
    <property type="component" value="Unassembled WGS sequence"/>
</dbReference>
<dbReference type="GO" id="GO:0006508">
    <property type="term" value="P:proteolysis"/>
    <property type="evidence" value="ECO:0007669"/>
    <property type="project" value="InterPro"/>
</dbReference>
<dbReference type="GO" id="GO:0008236">
    <property type="term" value="F:serine-type peptidase activity"/>
    <property type="evidence" value="ECO:0007669"/>
    <property type="project" value="InterPro"/>
</dbReference>
<sequence length="54" mass="5884">MCYLQRAAGPGRNGLPQDKPDGYDLPSPVYYADGLKGRLLLMHGSADDNVHPQN</sequence>
<reference evidence="3" key="1">
    <citation type="journal article" date="2021" name="PeerJ">
        <title>Extensive microbial diversity within the chicken gut microbiome revealed by metagenomics and culture.</title>
        <authorList>
            <person name="Gilroy R."/>
            <person name="Ravi A."/>
            <person name="Getino M."/>
            <person name="Pursley I."/>
            <person name="Horton D.L."/>
            <person name="Alikhan N.F."/>
            <person name="Baker D."/>
            <person name="Gharbi K."/>
            <person name="Hall N."/>
            <person name="Watson M."/>
            <person name="Adriaenssens E.M."/>
            <person name="Foster-Nyarko E."/>
            <person name="Jarju S."/>
            <person name="Secka A."/>
            <person name="Antonio M."/>
            <person name="Oren A."/>
            <person name="Chaudhuri R.R."/>
            <person name="La Ragione R."/>
            <person name="Hildebrand F."/>
            <person name="Pallen M.J."/>
        </authorList>
    </citation>
    <scope>NUCLEOTIDE SEQUENCE</scope>
    <source>
        <strain evidence="3">ChiSxjej5B17-1746</strain>
    </source>
</reference>
<protein>
    <submittedName>
        <fullName evidence="3">S9 family peptidase</fullName>
    </submittedName>
</protein>
<reference evidence="3" key="2">
    <citation type="submission" date="2021-04" db="EMBL/GenBank/DDBJ databases">
        <authorList>
            <person name="Gilroy R."/>
        </authorList>
    </citation>
    <scope>NUCLEOTIDE SEQUENCE</scope>
    <source>
        <strain evidence="3">ChiSxjej5B17-1746</strain>
    </source>
</reference>
<dbReference type="AlphaFoldDB" id="A0A9D1R3I0"/>
<evidence type="ECO:0000313" key="4">
    <source>
        <dbReference type="Proteomes" id="UP000824264"/>
    </source>
</evidence>
<comment type="caution">
    <text evidence="3">The sequence shown here is derived from an EMBL/GenBank/DDBJ whole genome shotgun (WGS) entry which is preliminary data.</text>
</comment>
<evidence type="ECO:0000259" key="2">
    <source>
        <dbReference type="Pfam" id="PF00326"/>
    </source>
</evidence>
<proteinExistence type="predicted"/>
<evidence type="ECO:0000256" key="1">
    <source>
        <dbReference type="SAM" id="MobiDB-lite"/>
    </source>
</evidence>
<evidence type="ECO:0000313" key="3">
    <source>
        <dbReference type="EMBL" id="HIW79808.1"/>
    </source>
</evidence>
<organism evidence="3 4">
    <name type="scientific">Candidatus Bilophila faecipullorum</name>
    <dbReference type="NCBI Taxonomy" id="2838482"/>
    <lineage>
        <taxon>Bacteria</taxon>
        <taxon>Pseudomonadati</taxon>
        <taxon>Thermodesulfobacteriota</taxon>
        <taxon>Desulfovibrionia</taxon>
        <taxon>Desulfovibrionales</taxon>
        <taxon>Desulfovibrionaceae</taxon>
        <taxon>Bilophila</taxon>
    </lineage>
</organism>
<name>A0A9D1R3I0_9BACT</name>
<dbReference type="EMBL" id="DXGI01000443">
    <property type="protein sequence ID" value="HIW79808.1"/>
    <property type="molecule type" value="Genomic_DNA"/>
</dbReference>
<dbReference type="Gene3D" id="3.40.50.1820">
    <property type="entry name" value="alpha/beta hydrolase"/>
    <property type="match status" value="1"/>
</dbReference>
<gene>
    <name evidence="3" type="ORF">H9874_11810</name>
</gene>